<organism evidence="1 2">
    <name type="scientific">Hyphococcus aureus</name>
    <dbReference type="NCBI Taxonomy" id="2666033"/>
    <lineage>
        <taxon>Bacteria</taxon>
        <taxon>Pseudomonadati</taxon>
        <taxon>Pseudomonadota</taxon>
        <taxon>Alphaproteobacteria</taxon>
        <taxon>Parvularculales</taxon>
        <taxon>Parvularculaceae</taxon>
        <taxon>Hyphococcus</taxon>
    </lineage>
</organism>
<keyword evidence="2" id="KW-1185">Reference proteome</keyword>
<dbReference type="Proteomes" id="UP001596116">
    <property type="component" value="Unassembled WGS sequence"/>
</dbReference>
<dbReference type="RefSeq" id="WP_379882221.1">
    <property type="nucleotide sequence ID" value="NZ_JBHPON010000002.1"/>
</dbReference>
<evidence type="ECO:0000313" key="2">
    <source>
        <dbReference type="Proteomes" id="UP001596116"/>
    </source>
</evidence>
<protein>
    <submittedName>
        <fullName evidence="1">Uncharacterized protein</fullName>
    </submittedName>
</protein>
<comment type="caution">
    <text evidence="1">The sequence shown here is derived from an EMBL/GenBank/DDBJ whole genome shotgun (WGS) entry which is preliminary data.</text>
</comment>
<evidence type="ECO:0000313" key="1">
    <source>
        <dbReference type="EMBL" id="MFC6036539.1"/>
    </source>
</evidence>
<sequence>MLCLSLQAQAGGPHRAAPSVSSVRPLSVSAAGTDIFIDLVAADFFESDLRLAQSRQIEAATARRYLALDGTGRAVFREKRRQLWKQMSEQEKAALRGAKRPRFANLDETQKQTFRRIASEELGAGAEQIAHPGDI</sequence>
<reference evidence="1 2" key="1">
    <citation type="submission" date="2024-09" db="EMBL/GenBank/DDBJ databases">
        <authorList>
            <person name="Zhang Z.-H."/>
        </authorList>
    </citation>
    <scope>NUCLEOTIDE SEQUENCE [LARGE SCALE GENOMIC DNA]</scope>
    <source>
        <strain evidence="1 2">HHTR114</strain>
    </source>
</reference>
<dbReference type="EMBL" id="JBHPON010000002">
    <property type="protein sequence ID" value="MFC6036539.1"/>
    <property type="molecule type" value="Genomic_DNA"/>
</dbReference>
<proteinExistence type="predicted"/>
<accession>A0ABW1KX93</accession>
<name>A0ABW1KX93_9PROT</name>
<gene>
    <name evidence="1" type="ORF">ACFMB1_13360</name>
</gene>